<protein>
    <recommendedName>
        <fullName evidence="5">tRNA (cytidine/uridine-2'-O-)-methyltransferase TrmJ</fullName>
        <ecNumber evidence="5">2.1.1.200</ecNumber>
    </recommendedName>
    <alternativeName>
        <fullName evidence="5">tRNA (cytidine(32)/uridine(32)-2'-O)-methyltransferase</fullName>
    </alternativeName>
    <alternativeName>
        <fullName evidence="5">tRNA Cm32/Um32 methyltransferase</fullName>
    </alternativeName>
</protein>
<dbReference type="GO" id="GO:0005829">
    <property type="term" value="C:cytosol"/>
    <property type="evidence" value="ECO:0007669"/>
    <property type="project" value="TreeGrafter"/>
</dbReference>
<dbReference type="EC" id="2.1.1.200" evidence="5"/>
<dbReference type="PANTHER" id="PTHR42786:SF2">
    <property type="entry name" value="TRNA (CYTIDINE_URIDINE-2'-O-)-METHYLTRANSFERASE TRMJ"/>
    <property type="match status" value="1"/>
</dbReference>
<comment type="catalytic activity">
    <reaction evidence="5">
        <text>uridine(32) in tRNA + S-adenosyl-L-methionine = 2'-O-methyluridine(32) in tRNA + S-adenosyl-L-homocysteine + H(+)</text>
        <dbReference type="Rhea" id="RHEA:42936"/>
        <dbReference type="Rhea" id="RHEA-COMP:10107"/>
        <dbReference type="Rhea" id="RHEA-COMP:10290"/>
        <dbReference type="ChEBI" id="CHEBI:15378"/>
        <dbReference type="ChEBI" id="CHEBI:57856"/>
        <dbReference type="ChEBI" id="CHEBI:59789"/>
        <dbReference type="ChEBI" id="CHEBI:65315"/>
        <dbReference type="ChEBI" id="CHEBI:74478"/>
        <dbReference type="EC" id="2.1.1.200"/>
    </reaction>
</comment>
<dbReference type="PANTHER" id="PTHR42786">
    <property type="entry name" value="TRNA/RRNA METHYLTRANSFERASE"/>
    <property type="match status" value="1"/>
</dbReference>
<keyword evidence="2 5" id="KW-0489">Methyltransferase</keyword>
<proteinExistence type="inferred from homology"/>
<dbReference type="PIRSF" id="PIRSF004808">
    <property type="entry name" value="LasT"/>
    <property type="match status" value="1"/>
</dbReference>
<dbReference type="Gene3D" id="3.40.1280.10">
    <property type="match status" value="1"/>
</dbReference>
<comment type="catalytic activity">
    <reaction evidence="5">
        <text>cytidine(32) in tRNA + S-adenosyl-L-methionine = 2'-O-methylcytidine(32) in tRNA + S-adenosyl-L-homocysteine + H(+)</text>
        <dbReference type="Rhea" id="RHEA:42932"/>
        <dbReference type="Rhea" id="RHEA-COMP:10288"/>
        <dbReference type="Rhea" id="RHEA-COMP:10289"/>
        <dbReference type="ChEBI" id="CHEBI:15378"/>
        <dbReference type="ChEBI" id="CHEBI:57856"/>
        <dbReference type="ChEBI" id="CHEBI:59789"/>
        <dbReference type="ChEBI" id="CHEBI:74495"/>
        <dbReference type="ChEBI" id="CHEBI:82748"/>
        <dbReference type="EC" id="2.1.1.200"/>
    </reaction>
</comment>
<comment type="subunit">
    <text evidence="5">Homodimer.</text>
</comment>
<dbReference type="CDD" id="cd18093">
    <property type="entry name" value="SpoU-like_TrmJ"/>
    <property type="match status" value="1"/>
</dbReference>
<dbReference type="InterPro" id="IPR029026">
    <property type="entry name" value="tRNA_m1G_MTases_N"/>
</dbReference>
<keyword evidence="5" id="KW-0963">Cytoplasm</keyword>
<organism evidence="7 8">
    <name type="scientific">Crenothrix polyspora</name>
    <dbReference type="NCBI Taxonomy" id="360316"/>
    <lineage>
        <taxon>Bacteria</taxon>
        <taxon>Pseudomonadati</taxon>
        <taxon>Pseudomonadota</taxon>
        <taxon>Gammaproteobacteria</taxon>
        <taxon>Methylococcales</taxon>
        <taxon>Crenotrichaceae</taxon>
        <taxon>Crenothrix</taxon>
    </lineage>
</organism>
<dbReference type="EMBL" id="FUKI01000002">
    <property type="protein sequence ID" value="SJM89131.1"/>
    <property type="molecule type" value="Genomic_DNA"/>
</dbReference>
<reference evidence="8" key="1">
    <citation type="submission" date="2017-02" db="EMBL/GenBank/DDBJ databases">
        <authorList>
            <person name="Daims H."/>
        </authorList>
    </citation>
    <scope>NUCLEOTIDE SEQUENCE [LARGE SCALE GENOMIC DNA]</scope>
</reference>
<dbReference type="Proteomes" id="UP000195667">
    <property type="component" value="Unassembled WGS sequence"/>
</dbReference>
<dbReference type="FunFam" id="3.40.1280.10:FF:000006">
    <property type="entry name" value="Uncharacterized tRNA/rRNA methyltransferase HI_0380"/>
    <property type="match status" value="1"/>
</dbReference>
<name>A0A1R4GYV6_9GAMM</name>
<keyword evidence="5" id="KW-0819">tRNA processing</keyword>
<accession>A0A1R4GYV6</accession>
<dbReference type="Pfam" id="PF00588">
    <property type="entry name" value="SpoU_methylase"/>
    <property type="match status" value="1"/>
</dbReference>
<feature type="domain" description="tRNA/rRNA methyltransferase SpoU type" evidence="6">
    <location>
        <begin position="32"/>
        <end position="181"/>
    </location>
</feature>
<evidence type="ECO:0000256" key="2">
    <source>
        <dbReference type="ARBA" id="ARBA00022603"/>
    </source>
</evidence>
<comment type="function">
    <text evidence="5">Catalyzes the formation of 2'O-methylated cytidine (Cm32) or 2'O-methylated uridine (Um32) at position 32 in tRNA.</text>
</comment>
<dbReference type="InterPro" id="IPR001537">
    <property type="entry name" value="SpoU_MeTrfase"/>
</dbReference>
<evidence type="ECO:0000259" key="6">
    <source>
        <dbReference type="Pfam" id="PF00588"/>
    </source>
</evidence>
<dbReference type="GO" id="GO:0003723">
    <property type="term" value="F:RNA binding"/>
    <property type="evidence" value="ECO:0007669"/>
    <property type="project" value="InterPro"/>
</dbReference>
<dbReference type="Gene3D" id="1.10.8.590">
    <property type="match status" value="1"/>
</dbReference>
<evidence type="ECO:0000313" key="8">
    <source>
        <dbReference type="Proteomes" id="UP000195667"/>
    </source>
</evidence>
<comment type="subcellular location">
    <subcellularLocation>
        <location evidence="5">Cytoplasm</location>
    </subcellularLocation>
</comment>
<dbReference type="InterPro" id="IPR004384">
    <property type="entry name" value="RNA_MeTrfase_TrmJ/LasT"/>
</dbReference>
<evidence type="ECO:0000256" key="1">
    <source>
        <dbReference type="ARBA" id="ARBA00007228"/>
    </source>
</evidence>
<dbReference type="GO" id="GO:0160206">
    <property type="term" value="F:tRNA (cytidine(32)/uridine(32)-2'-O)-methyltransferase activity"/>
    <property type="evidence" value="ECO:0007669"/>
    <property type="project" value="UniProtKB-EC"/>
</dbReference>
<evidence type="ECO:0000256" key="4">
    <source>
        <dbReference type="ARBA" id="ARBA00022691"/>
    </source>
</evidence>
<keyword evidence="8" id="KW-1185">Reference proteome</keyword>
<evidence type="ECO:0000256" key="5">
    <source>
        <dbReference type="RuleBase" id="RU362024"/>
    </source>
</evidence>
<evidence type="ECO:0000313" key="7">
    <source>
        <dbReference type="EMBL" id="SJM89131.1"/>
    </source>
</evidence>
<sequence>MGNERRKPHSIPNLLVNLGLFSPSVTALLSHIKIVLIETSHPGNIGAVARAMKNMQMSNLWLVAPKIFPSADATSRASGADDVLSGAVVCSSVQEAISDCQIVMGASARCRTISWPELTPRTCAEKFVSPNSAQKIAILFGRENSGLKNHELDLCQYLLRIPCNSEYSSLNIAAAVQVVCYELFVTAGLQQPIDIGDRGEIPLATAEQMESFYTHLLQTLYDIDFMQGNSSSSIMRRLRRIYNRVQLDTKELDILRGILRMSQGNKRKP</sequence>
<dbReference type="GO" id="GO:0106339">
    <property type="term" value="F:tRNA (cytidine(32)-2'-O)-methyltransferase activity"/>
    <property type="evidence" value="ECO:0007669"/>
    <property type="project" value="RHEA"/>
</dbReference>
<dbReference type="AlphaFoldDB" id="A0A1R4GYV6"/>
<gene>
    <name evidence="7" type="primary">yfhQ</name>
    <name evidence="5" type="synonym">trmJ</name>
    <name evidence="7" type="ORF">CRENPOLYSF1_100029</name>
</gene>
<dbReference type="GO" id="GO:0002128">
    <property type="term" value="P:tRNA nucleoside ribose methylation"/>
    <property type="evidence" value="ECO:0007669"/>
    <property type="project" value="TreeGrafter"/>
</dbReference>
<dbReference type="SUPFAM" id="SSF75217">
    <property type="entry name" value="alpha/beta knot"/>
    <property type="match status" value="1"/>
</dbReference>
<comment type="similarity">
    <text evidence="1">Belongs to the class IV-like SAM-binding methyltransferase superfamily. RNA methyltransferase TrmH family.</text>
</comment>
<evidence type="ECO:0000256" key="3">
    <source>
        <dbReference type="ARBA" id="ARBA00022679"/>
    </source>
</evidence>
<keyword evidence="4 5" id="KW-0949">S-adenosyl-L-methionine</keyword>
<dbReference type="InterPro" id="IPR029028">
    <property type="entry name" value="Alpha/beta_knot_MTases"/>
</dbReference>
<keyword evidence="3 7" id="KW-0808">Transferase</keyword>
<dbReference type="NCBIfam" id="TIGR00050">
    <property type="entry name" value="rRNA_methyl_1"/>
    <property type="match status" value="1"/>
</dbReference>